<dbReference type="EMBL" id="CP133592">
    <property type="protein sequence ID" value="WMW25990.1"/>
    <property type="molecule type" value="Genomic_DNA"/>
</dbReference>
<accession>A0AA51YJX8</accession>
<dbReference type="KEGG" id="mseb:RE474_04520"/>
<protein>
    <submittedName>
        <fullName evidence="3">Nickel-dependent lactate racemase</fullName>
    </submittedName>
</protein>
<organism evidence="3 4">
    <name type="scientific">Methanolobus sediminis</name>
    <dbReference type="NCBI Taxonomy" id="3072978"/>
    <lineage>
        <taxon>Archaea</taxon>
        <taxon>Methanobacteriati</taxon>
        <taxon>Methanobacteriota</taxon>
        <taxon>Stenosarchaea group</taxon>
        <taxon>Methanomicrobia</taxon>
        <taxon>Methanosarcinales</taxon>
        <taxon>Methanosarcinaceae</taxon>
        <taxon>Methanolobus</taxon>
    </lineage>
</organism>
<dbReference type="GeneID" id="84231955"/>
<dbReference type="RefSeq" id="WP_309311787.1">
    <property type="nucleotide sequence ID" value="NZ_CP133592.1"/>
</dbReference>
<dbReference type="GO" id="GO:0050043">
    <property type="term" value="F:lactate racemase activity"/>
    <property type="evidence" value="ECO:0007669"/>
    <property type="project" value="InterPro"/>
</dbReference>
<dbReference type="InterPro" id="IPR018657">
    <property type="entry name" value="LarA-like_N"/>
</dbReference>
<keyword evidence="4" id="KW-1185">Reference proteome</keyword>
<dbReference type="Pfam" id="PF09861">
    <property type="entry name" value="Lar_N"/>
    <property type="match status" value="1"/>
</dbReference>
<dbReference type="InterPro" id="IPR043166">
    <property type="entry name" value="LarA-like_C"/>
</dbReference>
<reference evidence="3 4" key="1">
    <citation type="submission" date="2023-08" db="EMBL/GenBank/DDBJ databases">
        <title>Methanolobus mangrovi sp. nov. and Methanolobus sediminis sp. nov, two novel methylotrophic methanogens isolated from mangrove sediments in China.</title>
        <authorList>
            <person name="Zhou J."/>
        </authorList>
    </citation>
    <scope>NUCLEOTIDE SEQUENCE [LARGE SCALE GENOMIC DNA]</scope>
    <source>
        <strain evidence="3 4">FTZ6</strain>
    </source>
</reference>
<feature type="domain" description="Lactate racemase C-terminal" evidence="2">
    <location>
        <begin position="278"/>
        <end position="416"/>
    </location>
</feature>
<dbReference type="Gene3D" id="3.90.226.30">
    <property type="match status" value="1"/>
</dbReference>
<dbReference type="InterPro" id="IPR048520">
    <property type="entry name" value="LarA_C"/>
</dbReference>
<proteinExistence type="predicted"/>
<dbReference type="InterPro" id="IPR048068">
    <property type="entry name" value="LarA-like"/>
</dbReference>
<sequence length="424" mass="47054">MTLSGGIFIKIPIPYGKEFVDLEVEIPHEVVSPNSVEVGAESEVIDEALNNPVGMESLEDFMKNSERILILVNDATRPTPTAKILLKMRDMLREHGDVRFMVATGAHRGPTEDEYRYIFGEIYDEFKENIFVHDARKDEDMEYLGVSSNGTEMYLNKMVNESKNIIVIGSVEPHYFAGYTGGRKAFLPGVASYKTIEMNHKHALSEAAQPLAIKGNPVAEDMEDAMKVLKDLNVFSIQTVLTADHGLYATVAGDLFKSFDIAVERAKEVFCSNCSRKGNIVLTAAPYPMDIDLYQSQKALENGKLALEDGGVIILVSKCRDGVGDDTFLNLLCSANTCDEVMCKIDEGYKLGYHKAAKMAQIGVYAEMWAISDLDDDTIKMAKLQPHMDIQETFNKAVEKIKEQGKEPYAVILPQGSLTVPLLE</sequence>
<evidence type="ECO:0000313" key="4">
    <source>
        <dbReference type="Proteomes" id="UP001182908"/>
    </source>
</evidence>
<dbReference type="Pfam" id="PF21113">
    <property type="entry name" value="LarA_C"/>
    <property type="match status" value="1"/>
</dbReference>
<gene>
    <name evidence="3" type="primary">larA</name>
    <name evidence="3" type="ORF">RE474_04520</name>
</gene>
<dbReference type="NCBIfam" id="NF033504">
    <property type="entry name" value="Ni_dep_LarA"/>
    <property type="match status" value="1"/>
</dbReference>
<dbReference type="PANTHER" id="PTHR33171:SF17">
    <property type="entry name" value="LARA-LIKE N-TERMINAL DOMAIN-CONTAINING PROTEIN"/>
    <property type="match status" value="1"/>
</dbReference>
<dbReference type="Proteomes" id="UP001182908">
    <property type="component" value="Chromosome"/>
</dbReference>
<dbReference type="PANTHER" id="PTHR33171">
    <property type="entry name" value="LAR_N DOMAIN-CONTAINING PROTEIN"/>
    <property type="match status" value="1"/>
</dbReference>
<evidence type="ECO:0000259" key="2">
    <source>
        <dbReference type="Pfam" id="PF21113"/>
    </source>
</evidence>
<dbReference type="AlphaFoldDB" id="A0AA51YJX8"/>
<evidence type="ECO:0000259" key="1">
    <source>
        <dbReference type="Pfam" id="PF09861"/>
    </source>
</evidence>
<evidence type="ECO:0000313" key="3">
    <source>
        <dbReference type="EMBL" id="WMW25990.1"/>
    </source>
</evidence>
<name>A0AA51YJX8_9EURY</name>
<dbReference type="InterPro" id="IPR047926">
    <property type="entry name" value="Ni_dep_LarA"/>
</dbReference>
<feature type="domain" description="LarA-like N-terminal" evidence="1">
    <location>
        <begin position="15"/>
        <end position="206"/>
    </location>
</feature>
<dbReference type="Gene3D" id="3.40.50.11440">
    <property type="match status" value="1"/>
</dbReference>